<dbReference type="Proteomes" id="UP001501035">
    <property type="component" value="Unassembled WGS sequence"/>
</dbReference>
<accession>A0ABN3YEF5</accession>
<dbReference type="EMBL" id="BAAAVS010000002">
    <property type="protein sequence ID" value="GAA3025316.1"/>
    <property type="molecule type" value="Genomic_DNA"/>
</dbReference>
<gene>
    <name evidence="1" type="ORF">GCM10010528_04050</name>
</gene>
<reference evidence="1 2" key="1">
    <citation type="journal article" date="2019" name="Int. J. Syst. Evol. Microbiol.">
        <title>The Global Catalogue of Microorganisms (GCM) 10K type strain sequencing project: providing services to taxonomists for standard genome sequencing and annotation.</title>
        <authorList>
            <consortium name="The Broad Institute Genomics Platform"/>
            <consortium name="The Broad Institute Genome Sequencing Center for Infectious Disease"/>
            <person name="Wu L."/>
            <person name="Ma J."/>
        </authorList>
    </citation>
    <scope>NUCLEOTIDE SEQUENCE [LARGE SCALE GENOMIC DNA]</scope>
    <source>
        <strain evidence="1 2">JCM 14234</strain>
    </source>
</reference>
<proteinExistence type="predicted"/>
<name>A0ABN3YEF5_9ACTN</name>
<comment type="caution">
    <text evidence="1">The sequence shown here is derived from an EMBL/GenBank/DDBJ whole genome shotgun (WGS) entry which is preliminary data.</text>
</comment>
<evidence type="ECO:0000313" key="2">
    <source>
        <dbReference type="Proteomes" id="UP001501035"/>
    </source>
</evidence>
<organism evidence="1 2">
    <name type="scientific">Gordonia defluvii</name>
    <dbReference type="NCBI Taxonomy" id="283718"/>
    <lineage>
        <taxon>Bacteria</taxon>
        <taxon>Bacillati</taxon>
        <taxon>Actinomycetota</taxon>
        <taxon>Actinomycetes</taxon>
        <taxon>Mycobacteriales</taxon>
        <taxon>Gordoniaceae</taxon>
        <taxon>Gordonia</taxon>
    </lineage>
</organism>
<keyword evidence="2" id="KW-1185">Reference proteome</keyword>
<evidence type="ECO:0000313" key="1">
    <source>
        <dbReference type="EMBL" id="GAA3025316.1"/>
    </source>
</evidence>
<sequence>MTKNVNRAPVSLANWQYAATTLEFAPSSTVSANARPGPGSFVIVVSGRGARVVGNAPCSGGRGGGGARCRWADWCGGAAAFDEQPVSTPAVPAASVARKVRLSTAAP</sequence>
<protein>
    <submittedName>
        <fullName evidence="1">Uncharacterized protein</fullName>
    </submittedName>
</protein>